<dbReference type="SUPFAM" id="SSF52218">
    <property type="entry name" value="Flavoproteins"/>
    <property type="match status" value="1"/>
</dbReference>
<evidence type="ECO:0000313" key="4">
    <source>
        <dbReference type="EMBL" id="MCS3919567.1"/>
    </source>
</evidence>
<keyword evidence="5" id="KW-1185">Reference proteome</keyword>
<dbReference type="PANTHER" id="PTHR43278">
    <property type="entry name" value="NAD(P)H-DEPENDENT FMN-CONTAINING OXIDOREDUCTASE YWQN-RELATED"/>
    <property type="match status" value="1"/>
</dbReference>
<dbReference type="RefSeq" id="WP_259096111.1">
    <property type="nucleotide sequence ID" value="NZ_CP130454.1"/>
</dbReference>
<dbReference type="PANTHER" id="PTHR43278:SF4">
    <property type="entry name" value="NAD(P)H-DEPENDENT FMN-CONTAINING OXIDOREDUCTASE YWQN-RELATED"/>
    <property type="match status" value="1"/>
</dbReference>
<dbReference type="EMBL" id="JANUCP010000003">
    <property type="protein sequence ID" value="MCS3919567.1"/>
    <property type="molecule type" value="Genomic_DNA"/>
</dbReference>
<gene>
    <name evidence="4" type="ORF">M2350_001980</name>
</gene>
<evidence type="ECO:0000259" key="3">
    <source>
        <dbReference type="Pfam" id="PF03358"/>
    </source>
</evidence>
<accession>A0ABT2ENN3</accession>
<evidence type="ECO:0000256" key="1">
    <source>
        <dbReference type="ARBA" id="ARBA00022630"/>
    </source>
</evidence>
<dbReference type="InterPro" id="IPR051796">
    <property type="entry name" value="ISF_SsuE-like"/>
</dbReference>
<dbReference type="InterPro" id="IPR029039">
    <property type="entry name" value="Flavoprotein-like_sf"/>
</dbReference>
<dbReference type="Pfam" id="PF03358">
    <property type="entry name" value="FMN_red"/>
    <property type="match status" value="1"/>
</dbReference>
<proteinExistence type="predicted"/>
<feature type="domain" description="NADPH-dependent FMN reductase-like" evidence="3">
    <location>
        <begin position="1"/>
        <end position="127"/>
    </location>
</feature>
<keyword evidence="2" id="KW-0288">FMN</keyword>
<sequence length="192" mass="21704">MKVLGIMGSSRRDGNTNDLLEVALKGAAEAGVEVEKLVLADYRINHIADCKVCRQRGKCVNEDDLPTVIEKLLEADVHIWASPVYWYTVSGLVKVLLDRFFCYINWHPEVRFVERMKGKGAALIAVQEEQYPERARHLLGCMQWSFEFLEQVFLGFVLGPGGSRGTALRDQEAVKQAYELGRKAADFARSRK</sequence>
<organism evidence="4 5">
    <name type="scientific">Candidatus Fervidibacter sacchari</name>
    <dbReference type="NCBI Taxonomy" id="1448929"/>
    <lineage>
        <taxon>Bacteria</taxon>
        <taxon>Candidatus Fervidibacterota</taxon>
        <taxon>Candidatus Fervidibacter</taxon>
    </lineage>
</organism>
<evidence type="ECO:0000313" key="5">
    <source>
        <dbReference type="Proteomes" id="UP001204798"/>
    </source>
</evidence>
<protein>
    <submittedName>
        <fullName evidence="4">Multimeric flavodoxin WrbA</fullName>
    </submittedName>
</protein>
<dbReference type="InterPro" id="IPR005025">
    <property type="entry name" value="FMN_Rdtase-like_dom"/>
</dbReference>
<dbReference type="Gene3D" id="3.40.50.360">
    <property type="match status" value="1"/>
</dbReference>
<name>A0ABT2ENN3_9BACT</name>
<reference evidence="4 5" key="1">
    <citation type="submission" date="2022-08" db="EMBL/GenBank/DDBJ databases">
        <title>Bacterial and archaeal communities from various locations to study Microbial Dark Matter (Phase II).</title>
        <authorList>
            <person name="Stepanauskas R."/>
        </authorList>
    </citation>
    <scope>NUCLEOTIDE SEQUENCE [LARGE SCALE GENOMIC DNA]</scope>
    <source>
        <strain evidence="4 5">PD1</strain>
    </source>
</reference>
<evidence type="ECO:0000256" key="2">
    <source>
        <dbReference type="ARBA" id="ARBA00022643"/>
    </source>
</evidence>
<comment type="caution">
    <text evidence="4">The sequence shown here is derived from an EMBL/GenBank/DDBJ whole genome shotgun (WGS) entry which is preliminary data.</text>
</comment>
<dbReference type="Proteomes" id="UP001204798">
    <property type="component" value="Unassembled WGS sequence"/>
</dbReference>
<keyword evidence="1" id="KW-0285">Flavoprotein</keyword>